<dbReference type="InterPro" id="IPR016437">
    <property type="entry name" value="MCT-1/Tma20"/>
</dbReference>
<accession>A0A2P6N6N8</accession>
<comment type="caution">
    <text evidence="2">The sequence shown here is derived from an EMBL/GenBank/DDBJ whole genome shotgun (WGS) entry which is preliminary data.</text>
</comment>
<evidence type="ECO:0000259" key="1">
    <source>
        <dbReference type="Pfam" id="PF17832"/>
    </source>
</evidence>
<evidence type="ECO:0000313" key="2">
    <source>
        <dbReference type="EMBL" id="PRP79626.1"/>
    </source>
</evidence>
<dbReference type="PANTHER" id="PTHR22798">
    <property type="entry name" value="MCT-1 PROTEIN"/>
    <property type="match status" value="1"/>
</dbReference>
<dbReference type="CDD" id="cd11609">
    <property type="entry name" value="MCT1_N"/>
    <property type="match status" value="1"/>
</dbReference>
<dbReference type="Gene3D" id="3.10.400.20">
    <property type="match status" value="1"/>
</dbReference>
<dbReference type="Pfam" id="PF17832">
    <property type="entry name" value="Pre-PUA"/>
    <property type="match status" value="1"/>
</dbReference>
<reference evidence="2 3" key="1">
    <citation type="journal article" date="2018" name="Genome Biol. Evol.">
        <title>Multiple Roots of Fruiting Body Formation in Amoebozoa.</title>
        <authorList>
            <person name="Hillmann F."/>
            <person name="Forbes G."/>
            <person name="Novohradska S."/>
            <person name="Ferling I."/>
            <person name="Riege K."/>
            <person name="Groth M."/>
            <person name="Westermann M."/>
            <person name="Marz M."/>
            <person name="Spaller T."/>
            <person name="Winckler T."/>
            <person name="Schaap P."/>
            <person name="Glockner G."/>
        </authorList>
    </citation>
    <scope>NUCLEOTIDE SEQUENCE [LARGE SCALE GENOMIC DNA]</scope>
    <source>
        <strain evidence="2 3">Jena</strain>
    </source>
</reference>
<dbReference type="AlphaFoldDB" id="A0A2P6N6N8"/>
<dbReference type="InParanoid" id="A0A2P6N6N8"/>
<gene>
    <name evidence="2" type="ORF">PROFUN_12816</name>
</gene>
<protein>
    <recommendedName>
        <fullName evidence="1">Pre-PUA domain-containing protein</fullName>
    </recommendedName>
</protein>
<dbReference type="PANTHER" id="PTHR22798:SF0">
    <property type="entry name" value="MALIGNANT T-CELL-AMPLIFIED SEQUENCE 1"/>
    <property type="match status" value="1"/>
</dbReference>
<sequence>MFKKFTKDEDVASQSLVKSSVSRGIRNNLLEQMDNLDAILDQLLPKSKQLIIAKCSNHITLITCENEILFFNERDDPNILPHVQVDRGAIKFEDVFQKVSQLEQ</sequence>
<keyword evidence="3" id="KW-1185">Reference proteome</keyword>
<dbReference type="GO" id="GO:0001731">
    <property type="term" value="P:formation of translation preinitiation complex"/>
    <property type="evidence" value="ECO:0007669"/>
    <property type="project" value="TreeGrafter"/>
</dbReference>
<name>A0A2P6N6N8_9EUKA</name>
<dbReference type="InterPro" id="IPR041366">
    <property type="entry name" value="Pre-PUA"/>
</dbReference>
<proteinExistence type="predicted"/>
<dbReference type="EMBL" id="MDYQ01000177">
    <property type="protein sequence ID" value="PRP79626.1"/>
    <property type="molecule type" value="Genomic_DNA"/>
</dbReference>
<dbReference type="OrthoDB" id="10249667at2759"/>
<organism evidence="2 3">
    <name type="scientific">Planoprotostelium fungivorum</name>
    <dbReference type="NCBI Taxonomy" id="1890364"/>
    <lineage>
        <taxon>Eukaryota</taxon>
        <taxon>Amoebozoa</taxon>
        <taxon>Evosea</taxon>
        <taxon>Variosea</taxon>
        <taxon>Cavosteliida</taxon>
        <taxon>Cavosteliaceae</taxon>
        <taxon>Planoprotostelium</taxon>
    </lineage>
</organism>
<dbReference type="STRING" id="1890364.A0A2P6N6N8"/>
<evidence type="ECO:0000313" key="3">
    <source>
        <dbReference type="Proteomes" id="UP000241769"/>
    </source>
</evidence>
<dbReference type="FunCoup" id="A0A2P6N6N8">
    <property type="interactions" value="563"/>
</dbReference>
<feature type="domain" description="Pre-PUA" evidence="1">
    <location>
        <begin position="5"/>
        <end position="84"/>
    </location>
</feature>
<dbReference type="Proteomes" id="UP000241769">
    <property type="component" value="Unassembled WGS sequence"/>
</dbReference>